<dbReference type="EMBL" id="NHOQ01000034">
    <property type="protein sequence ID" value="PWA33494.1"/>
    <property type="molecule type" value="Genomic_DNA"/>
</dbReference>
<feature type="region of interest" description="Disordered" evidence="1">
    <location>
        <begin position="974"/>
        <end position="1073"/>
    </location>
</feature>
<feature type="region of interest" description="Disordered" evidence="1">
    <location>
        <begin position="661"/>
        <end position="761"/>
    </location>
</feature>
<evidence type="ECO:0000313" key="3">
    <source>
        <dbReference type="EMBL" id="PWA33494.1"/>
    </source>
</evidence>
<dbReference type="STRING" id="33528.ENSGAFP00000000242"/>
<feature type="region of interest" description="Disordered" evidence="1">
    <location>
        <begin position="533"/>
        <end position="556"/>
    </location>
</feature>
<evidence type="ECO:0000259" key="2">
    <source>
        <dbReference type="PROSITE" id="PS51082"/>
    </source>
</evidence>
<evidence type="ECO:0000313" key="4">
    <source>
        <dbReference type="Proteomes" id="UP000250572"/>
    </source>
</evidence>
<dbReference type="GO" id="GO:0044294">
    <property type="term" value="C:dendritic growth cone"/>
    <property type="evidence" value="ECO:0007669"/>
    <property type="project" value="TreeGrafter"/>
</dbReference>
<feature type="region of interest" description="Disordered" evidence="1">
    <location>
        <begin position="790"/>
        <end position="898"/>
    </location>
</feature>
<feature type="compositionally biased region" description="Polar residues" evidence="1">
    <location>
        <begin position="834"/>
        <end position="848"/>
    </location>
</feature>
<dbReference type="GO" id="GO:0048471">
    <property type="term" value="C:perinuclear region of cytoplasm"/>
    <property type="evidence" value="ECO:0007669"/>
    <property type="project" value="TreeGrafter"/>
</dbReference>
<keyword evidence="4" id="KW-1185">Reference proteome</keyword>
<dbReference type="InterPro" id="IPR039895">
    <property type="entry name" value="COBL-like"/>
</dbReference>
<feature type="compositionally biased region" description="Basic and acidic residues" evidence="1">
    <location>
        <begin position="880"/>
        <end position="889"/>
    </location>
</feature>
<dbReference type="CDD" id="cd21799">
    <property type="entry name" value="WH2_Wa_Cobl"/>
    <property type="match status" value="1"/>
</dbReference>
<feature type="compositionally biased region" description="Pro residues" evidence="1">
    <location>
        <begin position="1646"/>
        <end position="1660"/>
    </location>
</feature>
<feature type="compositionally biased region" description="Basic and acidic residues" evidence="1">
    <location>
        <begin position="747"/>
        <end position="760"/>
    </location>
</feature>
<dbReference type="GO" id="GO:0030041">
    <property type="term" value="P:actin filament polymerization"/>
    <property type="evidence" value="ECO:0007669"/>
    <property type="project" value="TreeGrafter"/>
</dbReference>
<feature type="region of interest" description="Disordered" evidence="1">
    <location>
        <begin position="1289"/>
        <end position="1394"/>
    </location>
</feature>
<dbReference type="PROSITE" id="PS51082">
    <property type="entry name" value="WH2"/>
    <property type="match status" value="1"/>
</dbReference>
<dbReference type="PANTHER" id="PTHR47008">
    <property type="entry name" value="PROTEIN CORDON-BLEU"/>
    <property type="match status" value="1"/>
</dbReference>
<dbReference type="Pfam" id="PF02205">
    <property type="entry name" value="WH2"/>
    <property type="match status" value="1"/>
</dbReference>
<feature type="compositionally biased region" description="Basic and acidic residues" evidence="1">
    <location>
        <begin position="1039"/>
        <end position="1056"/>
    </location>
</feature>
<dbReference type="Gene3D" id="3.10.20.90">
    <property type="entry name" value="Phosphatidylinositol 3-kinase Catalytic Subunit, Chain A, domain 1"/>
    <property type="match status" value="1"/>
</dbReference>
<feature type="compositionally biased region" description="Basic and acidic residues" evidence="1">
    <location>
        <begin position="1004"/>
        <end position="1024"/>
    </location>
</feature>
<gene>
    <name evidence="3" type="ORF">CCH79_00007472</name>
</gene>
<feature type="domain" description="WH2" evidence="2">
    <location>
        <begin position="1686"/>
        <end position="1706"/>
    </location>
</feature>
<dbReference type="PANTHER" id="PTHR47008:SF1">
    <property type="entry name" value="PROTEIN CORDON-BLEU"/>
    <property type="match status" value="1"/>
</dbReference>
<proteinExistence type="predicted"/>
<dbReference type="GO" id="GO:0051639">
    <property type="term" value="P:actin filament network formation"/>
    <property type="evidence" value="ECO:0007669"/>
    <property type="project" value="TreeGrafter"/>
</dbReference>
<feature type="compositionally biased region" description="Polar residues" evidence="1">
    <location>
        <begin position="718"/>
        <end position="746"/>
    </location>
</feature>
<feature type="compositionally biased region" description="Low complexity" evidence="1">
    <location>
        <begin position="804"/>
        <end position="815"/>
    </location>
</feature>
<feature type="compositionally biased region" description="Polar residues" evidence="1">
    <location>
        <begin position="1064"/>
        <end position="1073"/>
    </location>
</feature>
<feature type="compositionally biased region" description="Basic and acidic residues" evidence="1">
    <location>
        <begin position="1358"/>
        <end position="1369"/>
    </location>
</feature>
<accession>A0A315WC96</accession>
<feature type="compositionally biased region" description="Polar residues" evidence="1">
    <location>
        <begin position="1291"/>
        <end position="1304"/>
    </location>
</feature>
<dbReference type="InterPro" id="IPR019025">
    <property type="entry name" value="Cordon-bleu_ubiquitin_domain"/>
</dbReference>
<feature type="compositionally biased region" description="Basic and acidic residues" evidence="1">
    <location>
        <begin position="1613"/>
        <end position="1630"/>
    </location>
</feature>
<dbReference type="GO" id="GO:0005884">
    <property type="term" value="C:actin filament"/>
    <property type="evidence" value="ECO:0007669"/>
    <property type="project" value="TreeGrafter"/>
</dbReference>
<feature type="compositionally biased region" description="Polar residues" evidence="1">
    <location>
        <begin position="1384"/>
        <end position="1394"/>
    </location>
</feature>
<feature type="compositionally biased region" description="Polar residues" evidence="1">
    <location>
        <begin position="1451"/>
        <end position="1464"/>
    </location>
</feature>
<organism evidence="3 4">
    <name type="scientific">Gambusia affinis</name>
    <name type="common">Western mosquitofish</name>
    <name type="synonym">Heterandria affinis</name>
    <dbReference type="NCBI Taxonomy" id="33528"/>
    <lineage>
        <taxon>Eukaryota</taxon>
        <taxon>Metazoa</taxon>
        <taxon>Chordata</taxon>
        <taxon>Craniata</taxon>
        <taxon>Vertebrata</taxon>
        <taxon>Euteleostomi</taxon>
        <taxon>Actinopterygii</taxon>
        <taxon>Neopterygii</taxon>
        <taxon>Teleostei</taxon>
        <taxon>Neoteleostei</taxon>
        <taxon>Acanthomorphata</taxon>
        <taxon>Ovalentaria</taxon>
        <taxon>Atherinomorphae</taxon>
        <taxon>Cyprinodontiformes</taxon>
        <taxon>Poeciliidae</taxon>
        <taxon>Poeciliinae</taxon>
        <taxon>Gambusia</taxon>
    </lineage>
</organism>
<dbReference type="Proteomes" id="UP000250572">
    <property type="component" value="Unassembled WGS sequence"/>
</dbReference>
<feature type="region of interest" description="Disordered" evidence="1">
    <location>
        <begin position="1432"/>
        <end position="1498"/>
    </location>
</feature>
<evidence type="ECO:0000256" key="1">
    <source>
        <dbReference type="SAM" id="MobiDB-lite"/>
    </source>
</evidence>
<dbReference type="GO" id="GO:0001726">
    <property type="term" value="C:ruffle"/>
    <property type="evidence" value="ECO:0007669"/>
    <property type="project" value="TreeGrafter"/>
</dbReference>
<protein>
    <recommendedName>
        <fullName evidence="2">WH2 domain-containing protein</fullName>
    </recommendedName>
</protein>
<feature type="compositionally biased region" description="Low complexity" evidence="1">
    <location>
        <begin position="1465"/>
        <end position="1478"/>
    </location>
</feature>
<reference evidence="3 4" key="1">
    <citation type="journal article" date="2018" name="G3 (Bethesda)">
        <title>A High-Quality Reference Genome for the Invasive Mosquitofish Gambusia affinis Using a Chicago Library.</title>
        <authorList>
            <person name="Hoffberg S.L."/>
            <person name="Troendle N.J."/>
            <person name="Glenn T.C."/>
            <person name="Mahmud O."/>
            <person name="Louha S."/>
            <person name="Chalopin D."/>
            <person name="Bennetzen J.L."/>
            <person name="Mauricio R."/>
        </authorList>
    </citation>
    <scope>NUCLEOTIDE SEQUENCE [LARGE SCALE GENOMIC DNA]</scope>
    <source>
        <strain evidence="3">NE01/NJP1002.9</strain>
        <tissue evidence="3">Muscle</tissue>
    </source>
</reference>
<feature type="region of interest" description="Disordered" evidence="1">
    <location>
        <begin position="1607"/>
        <end position="1660"/>
    </location>
</feature>
<dbReference type="GO" id="GO:0044295">
    <property type="term" value="C:axonal growth cone"/>
    <property type="evidence" value="ECO:0007669"/>
    <property type="project" value="TreeGrafter"/>
</dbReference>
<feature type="compositionally biased region" description="Polar residues" evidence="1">
    <location>
        <begin position="1341"/>
        <end position="1357"/>
    </location>
</feature>
<dbReference type="Pfam" id="PF09469">
    <property type="entry name" value="Cobl"/>
    <property type="match status" value="1"/>
</dbReference>
<dbReference type="InterPro" id="IPR003124">
    <property type="entry name" value="WH2_dom"/>
</dbReference>
<sequence>MPCHLVSVHDNHIAVQGHDNHEEDAAEEAGVVGAGQETTHEVPEGPLANQSVVNVEWKRQEEEEIREGQVEETHIKSKFAYEVCLPLDDCDSDALKQAERMNCLRTRTVLIIRLTGNGEGEGGGHAANVAGSRNRTRYGRVKDSRPPNVVQETSKAEASKPLMDLLVDLCGHHHLNPSMHTLELLSPEGHSLGFKPNALLGSFNVACVLIKEKVVEEKVTRKPAPKVPEDSVAALSVFDPTWPQTRGQHSSNNCCQSFTVLSLHPLGFSAVKKTVRLMVNFHGNQKAVLRVNPLVPLQALIPAICDKCDFDPAHVLLLKDCTSRHELPLDKSLTELGIKELYVHDQSLVVIGFKPKMASAPVLNNSDSFYSSTASLGRPQKKGLLNIFPFSKRKSKTDNKSLDMDDFDDIAVQNSDTKFNGCQIKVIDLEHVNGDNGHHYKMQYVNDAPFGSFCVALIVIMNAVPTCVPFPSARERSDLVYPPGVFMFLTRSKEKERAVAVKGLSTVSGVSYKEEHPGSLEQSQSFTDIPTMHAKAESKKRRAPAPPAVPVPSQGNTSFKSNQIISALMLYRTSEGRRMKVPAPPPPQAPQPAPRHLFRYSVPDGGGTSAMDVKENILRPTVIFQLTLPHGYQVAVTEDGRTPLLHMFSEDSVVMQTADVSLGGKAPKPPPVRDATPPRSSPSPSSSTTTDSLVVQDSSSELSRSLDDSDVDLDQAGSRCSTSSAASGPVQVQLTIKKSNMTATQQNKEKSSDSNSRSDSELALNLTLDEAENNRHSGMGWLHSKKASSIVQKQETTAPEAETLSLGSSSVGGSLPNQGYTPSEGAAEGEDSGIVSSLSDTQMTSPDGSLSADGKMGDTGERVLIMAASSDRDEENTTWGEKDSVRSPHPESVNGFKEDSELTIQLHQTLADMEAGLAEHEVVISAKDSIDTKSTDSSDVPVSVVDMDVPVTAIDEVLEEFEFVVGHEVKPLTKTESTDSKGFIHHSDDEQQNQNNSAYTAALTDKRSSASSKPSEKSIARQEIKSTGNKKEKKAKDKKSKEKKTAESTTTREDRQTLAVKSSADLQKTSKPPVTTVDLAQHNTQSFQQKKFELPAKIQRSVSPGKDEVTHKVNQISSSVSPLHGKITHNVTSRFGMKTFTVVPSKPFVTNITKTEPTDSGGRFAIKIDDQGNMVAAGVPRLKSRESPRSEIENGTPVCENAKALWSSDSRKENLVTQRKGQVNKLKEGTDVLSIASAVGLEGKLKTSNPESQKATLRLTVETTVGVKEDHKLLRKDMSPSRELAEVESKISVSNNVQRPSNKPSLPPPLHSDRKQQLSFVKPSRRTSSQYVASALAKYTPKTSTKPSNIPKTTDSPDSLKTEKAESSKKPVTQLQSSQVSLSDITENDSASTVNATCSKRSTSFPEYISDSQREFAQVKVNRELFENDAAAKKQVLDPADKETDKKNHSHYNGSPQIQVSSNVKQSQPQTPSPTKSSALHSSFKPPIAPKTKPQDQIDGIKDVVKEVKLQSSTAVSDSTETPGSVAGVTLFGPVKKFKPVICKSVEKETSLHSSLMEAIQTGGGMERLRKISTTTDNGKKVACDEEGNGRSALLAALRSQNISRLKKTKSKAASEVERFRKESSKEEKTVALSPSPLSLIKPAFTPTPPPPPMSAPPPPPPVFPQGKPNPVGHLNANAPLNPALAREALLEAIRSGSGAEKLRKVSTPRKTVQVNGRLGTIHKTSSTILQH</sequence>
<dbReference type="GO" id="GO:0005886">
    <property type="term" value="C:plasma membrane"/>
    <property type="evidence" value="ECO:0007669"/>
    <property type="project" value="TreeGrafter"/>
</dbReference>
<dbReference type="GO" id="GO:0043025">
    <property type="term" value="C:neuronal cell body"/>
    <property type="evidence" value="ECO:0007669"/>
    <property type="project" value="TreeGrafter"/>
</dbReference>
<feature type="compositionally biased region" description="Low complexity" evidence="1">
    <location>
        <begin position="682"/>
        <end position="703"/>
    </location>
</feature>
<name>A0A315WC96_GAMAF</name>
<comment type="caution">
    <text evidence="3">The sequence shown here is derived from an EMBL/GenBank/DDBJ whole genome shotgun (WGS) entry which is preliminary data.</text>
</comment>
<dbReference type="GO" id="GO:1990357">
    <property type="term" value="C:terminal web"/>
    <property type="evidence" value="ECO:0007669"/>
    <property type="project" value="TreeGrafter"/>
</dbReference>
<dbReference type="GO" id="GO:0003785">
    <property type="term" value="F:actin monomer binding"/>
    <property type="evidence" value="ECO:0007669"/>
    <property type="project" value="InterPro"/>
</dbReference>
<dbReference type="SMART" id="SM00246">
    <property type="entry name" value="WH2"/>
    <property type="match status" value="3"/>
</dbReference>
<feature type="compositionally biased region" description="Basic and acidic residues" evidence="1">
    <location>
        <begin position="1432"/>
        <end position="1447"/>
    </location>
</feature>
<feature type="compositionally biased region" description="Low complexity" evidence="1">
    <location>
        <begin position="1374"/>
        <end position="1383"/>
    </location>
</feature>